<organism evidence="1 2">
    <name type="scientific">Corchorus olitorius</name>
    <dbReference type="NCBI Taxonomy" id="93759"/>
    <lineage>
        <taxon>Eukaryota</taxon>
        <taxon>Viridiplantae</taxon>
        <taxon>Streptophyta</taxon>
        <taxon>Embryophyta</taxon>
        <taxon>Tracheophyta</taxon>
        <taxon>Spermatophyta</taxon>
        <taxon>Magnoliopsida</taxon>
        <taxon>eudicotyledons</taxon>
        <taxon>Gunneridae</taxon>
        <taxon>Pentapetalae</taxon>
        <taxon>rosids</taxon>
        <taxon>malvids</taxon>
        <taxon>Malvales</taxon>
        <taxon>Malvaceae</taxon>
        <taxon>Grewioideae</taxon>
        <taxon>Apeibeae</taxon>
        <taxon>Corchorus</taxon>
    </lineage>
</organism>
<protein>
    <submittedName>
        <fullName evidence="1">Uncharacterized protein</fullName>
    </submittedName>
</protein>
<comment type="caution">
    <text evidence="1">The sequence shown here is derived from an EMBL/GenBank/DDBJ whole genome shotgun (WGS) entry which is preliminary data.</text>
</comment>
<feature type="non-terminal residue" evidence="1">
    <location>
        <position position="65"/>
    </location>
</feature>
<proteinExistence type="predicted"/>
<accession>A0A1R3JZL2</accession>
<name>A0A1R3JZL2_9ROSI</name>
<keyword evidence="2" id="KW-1185">Reference proteome</keyword>
<dbReference type="EMBL" id="AWUE01014960">
    <property type="protein sequence ID" value="OMP00280.1"/>
    <property type="molecule type" value="Genomic_DNA"/>
</dbReference>
<evidence type="ECO:0000313" key="1">
    <source>
        <dbReference type="EMBL" id="OMP00280.1"/>
    </source>
</evidence>
<gene>
    <name evidence="1" type="ORF">COLO4_12791</name>
</gene>
<sequence>MADFEIHRVAQIMNKEEDRWEFEKIQDKITEASTTKIQRIPICQKGGTDKIVWPHTKNGQYPIKL</sequence>
<reference evidence="2" key="1">
    <citation type="submission" date="2013-09" db="EMBL/GenBank/DDBJ databases">
        <title>Corchorus olitorius genome sequencing.</title>
        <authorList>
            <person name="Alam M."/>
            <person name="Haque M.S."/>
            <person name="Islam M.S."/>
            <person name="Emdad E.M."/>
            <person name="Islam M.M."/>
            <person name="Ahmed B."/>
            <person name="Halim A."/>
            <person name="Hossen Q.M.M."/>
            <person name="Hossain M.Z."/>
            <person name="Ahmed R."/>
            <person name="Khan M.M."/>
            <person name="Islam R."/>
            <person name="Rashid M.M."/>
            <person name="Khan S.A."/>
            <person name="Rahman M.S."/>
            <person name="Alam M."/>
            <person name="Yahiya A.S."/>
            <person name="Khan M.S."/>
            <person name="Azam M.S."/>
            <person name="Haque T."/>
            <person name="Lashkar M.Z.H."/>
            <person name="Akhand A.I."/>
            <person name="Morshed G."/>
            <person name="Roy S."/>
            <person name="Uddin K.S."/>
            <person name="Rabeya T."/>
            <person name="Hossain A.S."/>
            <person name="Chowdhury A."/>
            <person name="Snigdha A.R."/>
            <person name="Mortoza M.S."/>
            <person name="Matin S.A."/>
            <person name="Hoque S.M.E."/>
            <person name="Islam M.K."/>
            <person name="Roy D.K."/>
            <person name="Haider R."/>
            <person name="Moosa M.M."/>
            <person name="Elias S.M."/>
            <person name="Hasan A.M."/>
            <person name="Jahan S."/>
            <person name="Shafiuddin M."/>
            <person name="Mahmood N."/>
            <person name="Shommy N.S."/>
        </authorList>
    </citation>
    <scope>NUCLEOTIDE SEQUENCE [LARGE SCALE GENOMIC DNA]</scope>
    <source>
        <strain evidence="2">cv. O-4</strain>
    </source>
</reference>
<dbReference type="AlphaFoldDB" id="A0A1R3JZL2"/>
<evidence type="ECO:0000313" key="2">
    <source>
        <dbReference type="Proteomes" id="UP000187203"/>
    </source>
</evidence>
<dbReference type="Proteomes" id="UP000187203">
    <property type="component" value="Unassembled WGS sequence"/>
</dbReference>